<keyword evidence="6" id="KW-0547">Nucleotide-binding</keyword>
<proteinExistence type="inferred from homology"/>
<dbReference type="SUPFAM" id="SSF81301">
    <property type="entry name" value="Nucleotidyltransferase"/>
    <property type="match status" value="1"/>
</dbReference>
<keyword evidence="8" id="KW-0460">Magnesium</keyword>
<organism evidence="11 12">
    <name type="scientific">Sulfurospirillum cavolei</name>
    <dbReference type="NCBI Taxonomy" id="366522"/>
    <lineage>
        <taxon>Bacteria</taxon>
        <taxon>Pseudomonadati</taxon>
        <taxon>Campylobacterota</taxon>
        <taxon>Epsilonproteobacteria</taxon>
        <taxon>Campylobacterales</taxon>
        <taxon>Sulfurospirillaceae</taxon>
        <taxon>Sulfurospirillum</taxon>
    </lineage>
</organism>
<keyword evidence="7" id="KW-0067">ATP-binding</keyword>
<sequence>MTKELILDYLKTHKPFLQEQFNVKKIGLFGSYAKEQQTPQSDIDIIVDMPSSFDNYYALKELLEKELGAKVDLGLEKSIRNLIKEKIAHEVLYV</sequence>
<evidence type="ECO:0000256" key="2">
    <source>
        <dbReference type="ARBA" id="ARBA00022649"/>
    </source>
</evidence>
<dbReference type="AlphaFoldDB" id="A0A2D3W6U0"/>
<evidence type="ECO:0000256" key="8">
    <source>
        <dbReference type="ARBA" id="ARBA00022842"/>
    </source>
</evidence>
<protein>
    <recommendedName>
        <fullName evidence="10">Polymerase nucleotidyl transferase domain-containing protein</fullName>
    </recommendedName>
</protein>
<dbReference type="GO" id="GO:0046872">
    <property type="term" value="F:metal ion binding"/>
    <property type="evidence" value="ECO:0007669"/>
    <property type="project" value="UniProtKB-KW"/>
</dbReference>
<dbReference type="InterPro" id="IPR002934">
    <property type="entry name" value="Polymerase_NTP_transf_dom"/>
</dbReference>
<evidence type="ECO:0000259" key="10">
    <source>
        <dbReference type="Pfam" id="PF01909"/>
    </source>
</evidence>
<dbReference type="RefSeq" id="WP_039672102.1">
    <property type="nucleotide sequence ID" value="NZ_AP014724.1"/>
</dbReference>
<evidence type="ECO:0000256" key="5">
    <source>
        <dbReference type="ARBA" id="ARBA00022723"/>
    </source>
</evidence>
<dbReference type="InterPro" id="IPR043519">
    <property type="entry name" value="NT_sf"/>
</dbReference>
<evidence type="ECO:0000256" key="3">
    <source>
        <dbReference type="ARBA" id="ARBA00022679"/>
    </source>
</evidence>
<evidence type="ECO:0000313" key="11">
    <source>
        <dbReference type="EMBL" id="DAB35605.1"/>
    </source>
</evidence>
<keyword evidence="2" id="KW-1277">Toxin-antitoxin system</keyword>
<reference evidence="11 12" key="1">
    <citation type="journal article" date="2017" name="Front. Microbiol.">
        <title>Comparative Genomic Analysis of the Class Epsilonproteobacteria and Proposed Reclassification to Epsilonbacteraeota (phyl. nov.).</title>
        <authorList>
            <person name="Waite D.W."/>
            <person name="Vanwonterghem I."/>
            <person name="Rinke C."/>
            <person name="Parks D.H."/>
            <person name="Zhang Y."/>
            <person name="Takai K."/>
            <person name="Sievert S.M."/>
            <person name="Simon J."/>
            <person name="Campbell B.J."/>
            <person name="Hanson T.E."/>
            <person name="Woyke T."/>
            <person name="Klotz M.G."/>
            <person name="Hugenholtz P."/>
        </authorList>
    </citation>
    <scope>NUCLEOTIDE SEQUENCE [LARGE SCALE GENOMIC DNA]</scope>
    <source>
        <strain evidence="11">UBA11420</strain>
    </source>
</reference>
<dbReference type="PANTHER" id="PTHR33571">
    <property type="entry name" value="SSL8005 PROTEIN"/>
    <property type="match status" value="1"/>
</dbReference>
<evidence type="ECO:0000256" key="6">
    <source>
        <dbReference type="ARBA" id="ARBA00022741"/>
    </source>
</evidence>
<dbReference type="Proteomes" id="UP000231638">
    <property type="component" value="Unassembled WGS sequence"/>
</dbReference>
<dbReference type="Gene3D" id="3.30.460.10">
    <property type="entry name" value="Beta Polymerase, domain 2"/>
    <property type="match status" value="1"/>
</dbReference>
<dbReference type="CDD" id="cd05403">
    <property type="entry name" value="NT_KNTase_like"/>
    <property type="match status" value="1"/>
</dbReference>
<keyword evidence="5" id="KW-0479">Metal-binding</keyword>
<evidence type="ECO:0000256" key="7">
    <source>
        <dbReference type="ARBA" id="ARBA00022840"/>
    </source>
</evidence>
<accession>A0A2D3W6U0</accession>
<evidence type="ECO:0000256" key="1">
    <source>
        <dbReference type="ARBA" id="ARBA00001946"/>
    </source>
</evidence>
<keyword evidence="4" id="KW-0548">Nucleotidyltransferase</keyword>
<dbReference type="GO" id="GO:0016779">
    <property type="term" value="F:nucleotidyltransferase activity"/>
    <property type="evidence" value="ECO:0007669"/>
    <property type="project" value="UniProtKB-KW"/>
</dbReference>
<gene>
    <name evidence="11" type="ORF">CFH80_09210</name>
</gene>
<keyword evidence="3" id="KW-0808">Transferase</keyword>
<comment type="similarity">
    <text evidence="9">Belongs to the MntA antitoxin family.</text>
</comment>
<evidence type="ECO:0000256" key="4">
    <source>
        <dbReference type="ARBA" id="ARBA00022695"/>
    </source>
</evidence>
<dbReference type="Pfam" id="PF01909">
    <property type="entry name" value="NTP_transf_2"/>
    <property type="match status" value="1"/>
</dbReference>
<evidence type="ECO:0000256" key="9">
    <source>
        <dbReference type="ARBA" id="ARBA00038276"/>
    </source>
</evidence>
<dbReference type="PANTHER" id="PTHR33571:SF14">
    <property type="entry name" value="PROTEIN ADENYLYLTRANSFERASE MJ0435-RELATED"/>
    <property type="match status" value="1"/>
</dbReference>
<dbReference type="STRING" id="366522.GCA_001548055_02402"/>
<dbReference type="InterPro" id="IPR052038">
    <property type="entry name" value="Type-VII_TA_antitoxin"/>
</dbReference>
<dbReference type="EMBL" id="DLUG01000238">
    <property type="protein sequence ID" value="DAB35605.1"/>
    <property type="molecule type" value="Genomic_DNA"/>
</dbReference>
<name>A0A2D3W6U0_9BACT</name>
<dbReference type="GO" id="GO:0005524">
    <property type="term" value="F:ATP binding"/>
    <property type="evidence" value="ECO:0007669"/>
    <property type="project" value="UniProtKB-KW"/>
</dbReference>
<feature type="domain" description="Polymerase nucleotidyl transferase" evidence="10">
    <location>
        <begin position="10"/>
        <end position="91"/>
    </location>
</feature>
<comment type="caution">
    <text evidence="11">The sequence shown here is derived from an EMBL/GenBank/DDBJ whole genome shotgun (WGS) entry which is preliminary data.</text>
</comment>
<evidence type="ECO:0000313" key="12">
    <source>
        <dbReference type="Proteomes" id="UP000231638"/>
    </source>
</evidence>
<comment type="cofactor">
    <cofactor evidence="1">
        <name>Mg(2+)</name>
        <dbReference type="ChEBI" id="CHEBI:18420"/>
    </cofactor>
</comment>